<accession>A0A9W6GIW9</accession>
<dbReference type="Pfam" id="PF13441">
    <property type="entry name" value="Gly-zipper_YMGG"/>
    <property type="match status" value="1"/>
</dbReference>
<keyword evidence="5" id="KW-0732">Signal</keyword>
<evidence type="ECO:0000259" key="6">
    <source>
        <dbReference type="PROSITE" id="PS51123"/>
    </source>
</evidence>
<dbReference type="InterPro" id="IPR036737">
    <property type="entry name" value="OmpA-like_sf"/>
</dbReference>
<proteinExistence type="predicted"/>
<keyword evidence="8" id="KW-1185">Reference proteome</keyword>
<dbReference type="Proteomes" id="UP001144471">
    <property type="component" value="Unassembled WGS sequence"/>
</dbReference>
<keyword evidence="3" id="KW-0998">Cell outer membrane</keyword>
<dbReference type="InterPro" id="IPR006665">
    <property type="entry name" value="OmpA-like"/>
</dbReference>
<comment type="subcellular location">
    <subcellularLocation>
        <location evidence="1">Cell outer membrane</location>
    </subcellularLocation>
</comment>
<dbReference type="InterPro" id="IPR006664">
    <property type="entry name" value="OMP_bac"/>
</dbReference>
<evidence type="ECO:0000256" key="2">
    <source>
        <dbReference type="ARBA" id="ARBA00023136"/>
    </source>
</evidence>
<evidence type="ECO:0000256" key="3">
    <source>
        <dbReference type="ARBA" id="ARBA00023237"/>
    </source>
</evidence>
<dbReference type="PRINTS" id="PR01023">
    <property type="entry name" value="NAFLGMOTY"/>
</dbReference>
<feature type="chain" id="PRO_5040792612" evidence="5">
    <location>
        <begin position="19"/>
        <end position="208"/>
    </location>
</feature>
<dbReference type="EMBL" id="BSDY01000002">
    <property type="protein sequence ID" value="GLI55003.1"/>
    <property type="molecule type" value="Genomic_DNA"/>
</dbReference>
<protein>
    <submittedName>
        <fullName evidence="7">Cell envelope biogenesis protein OmpA</fullName>
    </submittedName>
</protein>
<evidence type="ECO:0000256" key="4">
    <source>
        <dbReference type="PROSITE-ProRule" id="PRU00473"/>
    </source>
</evidence>
<evidence type="ECO:0000313" key="8">
    <source>
        <dbReference type="Proteomes" id="UP001144471"/>
    </source>
</evidence>
<comment type="caution">
    <text evidence="7">The sequence shown here is derived from an EMBL/GenBank/DDBJ whole genome shotgun (WGS) entry which is preliminary data.</text>
</comment>
<dbReference type="PANTHER" id="PTHR30329:SF21">
    <property type="entry name" value="LIPOPROTEIN YIAD-RELATED"/>
    <property type="match status" value="1"/>
</dbReference>
<name>A0A9W6GIW9_9FUSO</name>
<dbReference type="PANTHER" id="PTHR30329">
    <property type="entry name" value="STATOR ELEMENT OF FLAGELLAR MOTOR COMPLEX"/>
    <property type="match status" value="1"/>
</dbReference>
<feature type="domain" description="OmpA-like" evidence="6">
    <location>
        <begin position="90"/>
        <end position="207"/>
    </location>
</feature>
<dbReference type="Pfam" id="PF00691">
    <property type="entry name" value="OmpA"/>
    <property type="match status" value="1"/>
</dbReference>
<dbReference type="SUPFAM" id="SSF103088">
    <property type="entry name" value="OmpA-like"/>
    <property type="match status" value="1"/>
</dbReference>
<evidence type="ECO:0000256" key="5">
    <source>
        <dbReference type="SAM" id="SignalP"/>
    </source>
</evidence>
<evidence type="ECO:0000313" key="7">
    <source>
        <dbReference type="EMBL" id="GLI55003.1"/>
    </source>
</evidence>
<dbReference type="PRINTS" id="PR01021">
    <property type="entry name" value="OMPADOMAIN"/>
</dbReference>
<dbReference type="RefSeq" id="WP_281833234.1">
    <property type="nucleotide sequence ID" value="NZ_BSDY01000002.1"/>
</dbReference>
<gene>
    <name evidence="7" type="ORF">PM10SUCC1_05180</name>
</gene>
<sequence>MKKLITTILLGMILAAPAAGENKRVKFGAGGAAAGAAAGYLLGGNTKSTAIGAALGGAAGALKGHSDMKQQQEEFEQTLADTGVSIVEEGDNLRLIMPGNLTFATSSSDINADFYPVLSSIMNILKKYDDTRLTVTGHTDSTGNLEINRRLSVERADSVKDYFVSQGVADMRIFAHGMDSRMPIATNDTPEGREANRRVEIEITPNSI</sequence>
<evidence type="ECO:0000256" key="1">
    <source>
        <dbReference type="ARBA" id="ARBA00004442"/>
    </source>
</evidence>
<organism evidence="7 8">
    <name type="scientific">Propionigenium maris DSM 9537</name>
    <dbReference type="NCBI Taxonomy" id="1123000"/>
    <lineage>
        <taxon>Bacteria</taxon>
        <taxon>Fusobacteriati</taxon>
        <taxon>Fusobacteriota</taxon>
        <taxon>Fusobacteriia</taxon>
        <taxon>Fusobacteriales</taxon>
        <taxon>Fusobacteriaceae</taxon>
        <taxon>Propionigenium</taxon>
    </lineage>
</organism>
<dbReference type="AlphaFoldDB" id="A0A9W6GIW9"/>
<dbReference type="GO" id="GO:0009279">
    <property type="term" value="C:cell outer membrane"/>
    <property type="evidence" value="ECO:0007669"/>
    <property type="project" value="UniProtKB-SubCell"/>
</dbReference>
<dbReference type="InterPro" id="IPR027367">
    <property type="entry name" value="Gly-zipper_YMGG"/>
</dbReference>
<feature type="signal peptide" evidence="5">
    <location>
        <begin position="1"/>
        <end position="18"/>
    </location>
</feature>
<dbReference type="Gene3D" id="3.30.1330.60">
    <property type="entry name" value="OmpA-like domain"/>
    <property type="match status" value="1"/>
</dbReference>
<reference evidence="7" key="1">
    <citation type="submission" date="2022-12" db="EMBL/GenBank/DDBJ databases">
        <title>Reference genome sequencing for broad-spectrum identification of bacterial and archaeal isolates by mass spectrometry.</title>
        <authorList>
            <person name="Sekiguchi Y."/>
            <person name="Tourlousse D.M."/>
        </authorList>
    </citation>
    <scope>NUCLEOTIDE SEQUENCE</scope>
    <source>
        <strain evidence="7">10succ1</strain>
    </source>
</reference>
<dbReference type="InterPro" id="IPR050330">
    <property type="entry name" value="Bact_OuterMem_StrucFunc"/>
</dbReference>
<dbReference type="PROSITE" id="PS51123">
    <property type="entry name" value="OMPA_2"/>
    <property type="match status" value="1"/>
</dbReference>
<keyword evidence="2 4" id="KW-0472">Membrane</keyword>
<dbReference type="CDD" id="cd07185">
    <property type="entry name" value="OmpA_C-like"/>
    <property type="match status" value="1"/>
</dbReference>